<sequence length="675" mass="73276">MAAARVHTAACLLVALFVAGAVAGPSGRPRKLVKAAYSFCNKIDLNYENPLRGTPPPPLSVAGNRVINAQTGKHVPIRGLNWFGFNVGMGMVDGLWVGGHEGATDFALIAYQLRLLGYNAVRLPFTWRDLTMAPKDLVKECTPLSPDQLKRRLISPNVVDKYINLPLPSNVSPQRKRQPGFCNQYLPMRSNYHRLLFVAQSFIAQGMYVVLDYQPQGLEQQPYSLSTFVSQWTGLWKMVACLPNFESDVANRIFVDVMNEPDSMGIRWESSGGRPGAAQLYLATADSLWGLTPNKLLFMFEGTGQNGYGLNWGNGFITDSQIIQSRGLSDPNPFFKTLLTKPYVDRSILTPHVYPPSITHATFLGTTLWEQCRASFGYLQTKGYCPTKSTPLVDLSAAAFEEPVSASAILPNVTVITDAVVSAIPNVTTIAEAVVNLINNSSGVVPNATVIADAVVHIIADAVAHMLPAASLFPNISDFTSTLQRAQPPPLALLDAIFRRRLQQADGEADAAPAAAAADADAAAGSDGDGAVVPAAADASQDTDGDGLEMDWEVMDSQIAAASADSADARERPAAPRQACKIFPVLIGETGSAMTQSADWQWLNDFASFINSEGAAAAYNPVPVNGWMWWAYNENSGDTGGIVKNYWQDLHWDKLNFMIGRMGLRPWYLRTSRRT</sequence>
<dbReference type="InterPro" id="IPR017853">
    <property type="entry name" value="GH"/>
</dbReference>
<dbReference type="SUPFAM" id="SSF51445">
    <property type="entry name" value="(Trans)glycosidases"/>
    <property type="match status" value="1"/>
</dbReference>
<keyword evidence="1" id="KW-0136">Cellulose degradation</keyword>
<keyword evidence="5" id="KW-0732">Signal</keyword>
<evidence type="ECO:0000313" key="7">
    <source>
        <dbReference type="Proteomes" id="UP000247498"/>
    </source>
</evidence>
<evidence type="ECO:0000313" key="6">
    <source>
        <dbReference type="EMBL" id="GBF93230.1"/>
    </source>
</evidence>
<feature type="compositionally biased region" description="Low complexity" evidence="4">
    <location>
        <begin position="527"/>
        <end position="540"/>
    </location>
</feature>
<feature type="region of interest" description="Disordered" evidence="4">
    <location>
        <begin position="527"/>
        <end position="548"/>
    </location>
</feature>
<dbReference type="GO" id="GO:0016787">
    <property type="term" value="F:hydrolase activity"/>
    <property type="evidence" value="ECO:0007669"/>
    <property type="project" value="UniProtKB-KW"/>
</dbReference>
<feature type="signal peptide" evidence="5">
    <location>
        <begin position="1"/>
        <end position="23"/>
    </location>
</feature>
<dbReference type="AlphaFoldDB" id="A0A2V0P5U4"/>
<evidence type="ECO:0000256" key="1">
    <source>
        <dbReference type="ARBA" id="ARBA00023001"/>
    </source>
</evidence>
<evidence type="ECO:0000256" key="3">
    <source>
        <dbReference type="ARBA" id="ARBA00023326"/>
    </source>
</evidence>
<keyword evidence="2" id="KW-0119">Carbohydrate metabolism</keyword>
<protein>
    <submittedName>
        <fullName evidence="6">Glycoside hydrolase</fullName>
    </submittedName>
</protein>
<accession>A0A2V0P5U4</accession>
<name>A0A2V0P5U4_9CHLO</name>
<reference evidence="6 7" key="1">
    <citation type="journal article" date="2018" name="Sci. Rep.">
        <title>Raphidocelis subcapitata (=Pseudokirchneriella subcapitata) provides an insight into genome evolution and environmental adaptations in the Sphaeropleales.</title>
        <authorList>
            <person name="Suzuki S."/>
            <person name="Yamaguchi H."/>
            <person name="Nakajima N."/>
            <person name="Kawachi M."/>
        </authorList>
    </citation>
    <scope>NUCLEOTIDE SEQUENCE [LARGE SCALE GENOMIC DNA]</scope>
    <source>
        <strain evidence="6 7">NIES-35</strain>
    </source>
</reference>
<keyword evidence="6" id="KW-0378">Hydrolase</keyword>
<dbReference type="EMBL" id="BDRX01000039">
    <property type="protein sequence ID" value="GBF93230.1"/>
    <property type="molecule type" value="Genomic_DNA"/>
</dbReference>
<proteinExistence type="predicted"/>
<dbReference type="PANTHER" id="PTHR35923">
    <property type="entry name" value="MAJOR EXTRACELLULAR ENDOGLUCANASE"/>
    <property type="match status" value="1"/>
</dbReference>
<dbReference type="InParanoid" id="A0A2V0P5U4"/>
<dbReference type="STRING" id="307507.A0A2V0P5U4"/>
<dbReference type="GO" id="GO:0030245">
    <property type="term" value="P:cellulose catabolic process"/>
    <property type="evidence" value="ECO:0007669"/>
    <property type="project" value="UniProtKB-KW"/>
</dbReference>
<keyword evidence="7" id="KW-1185">Reference proteome</keyword>
<dbReference type="OrthoDB" id="442731at2759"/>
<organism evidence="6 7">
    <name type="scientific">Raphidocelis subcapitata</name>
    <dbReference type="NCBI Taxonomy" id="307507"/>
    <lineage>
        <taxon>Eukaryota</taxon>
        <taxon>Viridiplantae</taxon>
        <taxon>Chlorophyta</taxon>
        <taxon>core chlorophytes</taxon>
        <taxon>Chlorophyceae</taxon>
        <taxon>CS clade</taxon>
        <taxon>Sphaeropleales</taxon>
        <taxon>Selenastraceae</taxon>
        <taxon>Raphidocelis</taxon>
    </lineage>
</organism>
<evidence type="ECO:0000256" key="5">
    <source>
        <dbReference type="SAM" id="SignalP"/>
    </source>
</evidence>
<evidence type="ECO:0000256" key="4">
    <source>
        <dbReference type="SAM" id="MobiDB-lite"/>
    </source>
</evidence>
<dbReference type="Proteomes" id="UP000247498">
    <property type="component" value="Unassembled WGS sequence"/>
</dbReference>
<gene>
    <name evidence="6" type="ORF">Rsub_05962</name>
</gene>
<dbReference type="PANTHER" id="PTHR35923:SF2">
    <property type="entry name" value="ENDOGLUCANASE"/>
    <property type="match status" value="1"/>
</dbReference>
<evidence type="ECO:0000256" key="2">
    <source>
        <dbReference type="ARBA" id="ARBA00023277"/>
    </source>
</evidence>
<comment type="caution">
    <text evidence="6">The sequence shown here is derived from an EMBL/GenBank/DDBJ whole genome shotgun (WGS) entry which is preliminary data.</text>
</comment>
<keyword evidence="3" id="KW-0624">Polysaccharide degradation</keyword>
<dbReference type="Gene3D" id="3.20.20.80">
    <property type="entry name" value="Glycosidases"/>
    <property type="match status" value="2"/>
</dbReference>
<feature type="chain" id="PRO_5016117439" evidence="5">
    <location>
        <begin position="24"/>
        <end position="675"/>
    </location>
</feature>